<dbReference type="Proteomes" id="UP000799779">
    <property type="component" value="Unassembled WGS sequence"/>
</dbReference>
<protein>
    <submittedName>
        <fullName evidence="2">Uncharacterized protein</fullName>
    </submittedName>
</protein>
<dbReference type="AlphaFoldDB" id="A0A6A5WQF3"/>
<feature type="region of interest" description="Disordered" evidence="1">
    <location>
        <begin position="150"/>
        <end position="169"/>
    </location>
</feature>
<reference evidence="2" key="1">
    <citation type="journal article" date="2020" name="Stud. Mycol.">
        <title>101 Dothideomycetes genomes: a test case for predicting lifestyles and emergence of pathogens.</title>
        <authorList>
            <person name="Haridas S."/>
            <person name="Albert R."/>
            <person name="Binder M."/>
            <person name="Bloem J."/>
            <person name="Labutti K."/>
            <person name="Salamov A."/>
            <person name="Andreopoulos B."/>
            <person name="Baker S."/>
            <person name="Barry K."/>
            <person name="Bills G."/>
            <person name="Bluhm B."/>
            <person name="Cannon C."/>
            <person name="Castanera R."/>
            <person name="Culley D."/>
            <person name="Daum C."/>
            <person name="Ezra D."/>
            <person name="Gonzalez J."/>
            <person name="Henrissat B."/>
            <person name="Kuo A."/>
            <person name="Liang C."/>
            <person name="Lipzen A."/>
            <person name="Lutzoni F."/>
            <person name="Magnuson J."/>
            <person name="Mondo S."/>
            <person name="Nolan M."/>
            <person name="Ohm R."/>
            <person name="Pangilinan J."/>
            <person name="Park H.-J."/>
            <person name="Ramirez L."/>
            <person name="Alfaro M."/>
            <person name="Sun H."/>
            <person name="Tritt A."/>
            <person name="Yoshinaga Y."/>
            <person name="Zwiers L.-H."/>
            <person name="Turgeon B."/>
            <person name="Goodwin S."/>
            <person name="Spatafora J."/>
            <person name="Crous P."/>
            <person name="Grigoriev I."/>
        </authorList>
    </citation>
    <scope>NUCLEOTIDE SEQUENCE</scope>
    <source>
        <strain evidence="2">CBS 123094</strain>
    </source>
</reference>
<keyword evidence="3" id="KW-1185">Reference proteome</keyword>
<organism evidence="2 3">
    <name type="scientific">Amniculicola lignicola CBS 123094</name>
    <dbReference type="NCBI Taxonomy" id="1392246"/>
    <lineage>
        <taxon>Eukaryota</taxon>
        <taxon>Fungi</taxon>
        <taxon>Dikarya</taxon>
        <taxon>Ascomycota</taxon>
        <taxon>Pezizomycotina</taxon>
        <taxon>Dothideomycetes</taxon>
        <taxon>Pleosporomycetidae</taxon>
        <taxon>Pleosporales</taxon>
        <taxon>Amniculicolaceae</taxon>
        <taxon>Amniculicola</taxon>
    </lineage>
</organism>
<evidence type="ECO:0000256" key="1">
    <source>
        <dbReference type="SAM" id="MobiDB-lite"/>
    </source>
</evidence>
<feature type="region of interest" description="Disordered" evidence="1">
    <location>
        <begin position="174"/>
        <end position="193"/>
    </location>
</feature>
<feature type="compositionally biased region" description="Low complexity" evidence="1">
    <location>
        <begin position="150"/>
        <end position="165"/>
    </location>
</feature>
<accession>A0A6A5WQF3</accession>
<proteinExistence type="predicted"/>
<evidence type="ECO:0000313" key="3">
    <source>
        <dbReference type="Proteomes" id="UP000799779"/>
    </source>
</evidence>
<evidence type="ECO:0000313" key="2">
    <source>
        <dbReference type="EMBL" id="KAF2003144.1"/>
    </source>
</evidence>
<sequence length="280" mass="30438">MAVTYRSSASAHSSSRRGSSRRASSSVDLPLSLKIDPPRSRGPQNSDSFSYSPNHLSAWYISGDVWDRLPLKLRTTLASLQHAGAAVLTGYERLEQHSEGVDNVLQPKANHDELDLGDAMLSSPALPGLLRSSQGYGSPSDYISSPVFTSSSSSSGSLTPSTYSSQAMSPVSPICLTPADASRPRERSFSTPLEPHDAYYTTELSHLRTEAIPRLRHAARKVEVEWKESTRAGAISDDDNAYFEKWWSDKKSSITSLYAKCQRVSLALGISPNGMGWSAP</sequence>
<dbReference type="OrthoDB" id="3898724at2759"/>
<dbReference type="EMBL" id="ML977574">
    <property type="protein sequence ID" value="KAF2003144.1"/>
    <property type="molecule type" value="Genomic_DNA"/>
</dbReference>
<feature type="region of interest" description="Disordered" evidence="1">
    <location>
        <begin position="1"/>
        <end position="49"/>
    </location>
</feature>
<name>A0A6A5WQF3_9PLEO</name>
<gene>
    <name evidence="2" type="ORF">P154DRAFT_111510</name>
</gene>
<feature type="compositionally biased region" description="Low complexity" evidence="1">
    <location>
        <begin position="1"/>
        <end position="13"/>
    </location>
</feature>